<name>A0ABV9M9I8_9BACL</name>
<dbReference type="Gene3D" id="3.40.50.1100">
    <property type="match status" value="1"/>
</dbReference>
<keyword evidence="2" id="KW-1185">Reference proteome</keyword>
<sequence length="88" mass="9341">MISGVATVEDESLFPLLALLKDSEALKIEPSAAAGFIGPFAISATDYANDHGIAFENATHIVWLTGGALVPDGEMAAFYERGRKKMGR</sequence>
<dbReference type="Proteomes" id="UP001595932">
    <property type="component" value="Unassembled WGS sequence"/>
</dbReference>
<organism evidence="1 2">
    <name type="scientific">Planococcus dechangensis</name>
    <dbReference type="NCBI Taxonomy" id="1176255"/>
    <lineage>
        <taxon>Bacteria</taxon>
        <taxon>Bacillati</taxon>
        <taxon>Bacillota</taxon>
        <taxon>Bacilli</taxon>
        <taxon>Bacillales</taxon>
        <taxon>Caryophanaceae</taxon>
        <taxon>Planococcus</taxon>
    </lineage>
</organism>
<reference evidence="2" key="1">
    <citation type="journal article" date="2019" name="Int. J. Syst. Evol. Microbiol.">
        <title>The Global Catalogue of Microorganisms (GCM) 10K type strain sequencing project: providing services to taxonomists for standard genome sequencing and annotation.</title>
        <authorList>
            <consortium name="The Broad Institute Genomics Platform"/>
            <consortium name="The Broad Institute Genome Sequencing Center for Infectious Disease"/>
            <person name="Wu L."/>
            <person name="Ma J."/>
        </authorList>
    </citation>
    <scope>NUCLEOTIDE SEQUENCE [LARGE SCALE GENOMIC DNA]</scope>
    <source>
        <strain evidence="2">CGMCC 1.12151</strain>
    </source>
</reference>
<protein>
    <recommendedName>
        <fullName evidence="3">Pyridoxal-phosphate dependent enzyme</fullName>
    </recommendedName>
</protein>
<comment type="caution">
    <text evidence="1">The sequence shown here is derived from an EMBL/GenBank/DDBJ whole genome shotgun (WGS) entry which is preliminary data.</text>
</comment>
<evidence type="ECO:0000313" key="1">
    <source>
        <dbReference type="EMBL" id="MFC4712507.1"/>
    </source>
</evidence>
<accession>A0ABV9M9I8</accession>
<proteinExistence type="predicted"/>
<dbReference type="EMBL" id="JBHSGL010000005">
    <property type="protein sequence ID" value="MFC4712507.1"/>
    <property type="molecule type" value="Genomic_DNA"/>
</dbReference>
<dbReference type="RefSeq" id="WP_377277726.1">
    <property type="nucleotide sequence ID" value="NZ_JBHSGL010000005.1"/>
</dbReference>
<evidence type="ECO:0000313" key="2">
    <source>
        <dbReference type="Proteomes" id="UP001595932"/>
    </source>
</evidence>
<dbReference type="SUPFAM" id="SSF53686">
    <property type="entry name" value="Tryptophan synthase beta subunit-like PLP-dependent enzymes"/>
    <property type="match status" value="1"/>
</dbReference>
<evidence type="ECO:0008006" key="3">
    <source>
        <dbReference type="Google" id="ProtNLM"/>
    </source>
</evidence>
<dbReference type="InterPro" id="IPR036052">
    <property type="entry name" value="TrpB-like_PALP_sf"/>
</dbReference>
<gene>
    <name evidence="1" type="ORF">ACFO5U_06550</name>
</gene>